<sequence>MSDSTGGMTDLDDIDVMEMIMQQLQYEQSLQEQEAESSNRHNNIYRRHDVAEECLMAVYFGDYQNIRRIILEHALIVCTENGKLVRKNGTANLREAIKIPNYDA</sequence>
<name>A0A6L2K358_TANCI</name>
<organism evidence="1">
    <name type="scientific">Tanacetum cinerariifolium</name>
    <name type="common">Dalmatian daisy</name>
    <name type="synonym">Chrysanthemum cinerariifolium</name>
    <dbReference type="NCBI Taxonomy" id="118510"/>
    <lineage>
        <taxon>Eukaryota</taxon>
        <taxon>Viridiplantae</taxon>
        <taxon>Streptophyta</taxon>
        <taxon>Embryophyta</taxon>
        <taxon>Tracheophyta</taxon>
        <taxon>Spermatophyta</taxon>
        <taxon>Magnoliopsida</taxon>
        <taxon>eudicotyledons</taxon>
        <taxon>Gunneridae</taxon>
        <taxon>Pentapetalae</taxon>
        <taxon>asterids</taxon>
        <taxon>campanulids</taxon>
        <taxon>Asterales</taxon>
        <taxon>Asteraceae</taxon>
        <taxon>Asteroideae</taxon>
        <taxon>Anthemideae</taxon>
        <taxon>Anthemidinae</taxon>
        <taxon>Tanacetum</taxon>
    </lineage>
</organism>
<proteinExistence type="predicted"/>
<gene>
    <name evidence="1" type="ORF">Tci_015829</name>
</gene>
<dbReference type="AlphaFoldDB" id="A0A6L2K358"/>
<evidence type="ECO:0000313" key="1">
    <source>
        <dbReference type="EMBL" id="GEU43851.1"/>
    </source>
</evidence>
<accession>A0A6L2K358</accession>
<comment type="caution">
    <text evidence="1">The sequence shown here is derived from an EMBL/GenBank/DDBJ whole genome shotgun (WGS) entry which is preliminary data.</text>
</comment>
<dbReference type="EMBL" id="BKCJ010001764">
    <property type="protein sequence ID" value="GEU43851.1"/>
    <property type="molecule type" value="Genomic_DNA"/>
</dbReference>
<protein>
    <submittedName>
        <fullName evidence="1">Uncharacterized protein</fullName>
    </submittedName>
</protein>
<reference evidence="1" key="1">
    <citation type="journal article" date="2019" name="Sci. Rep.">
        <title>Draft genome of Tanacetum cinerariifolium, the natural source of mosquito coil.</title>
        <authorList>
            <person name="Yamashiro T."/>
            <person name="Shiraishi A."/>
            <person name="Satake H."/>
            <person name="Nakayama K."/>
        </authorList>
    </citation>
    <scope>NUCLEOTIDE SEQUENCE</scope>
</reference>